<organism evidence="1 2">
    <name type="scientific">Syntrophaceticus schinkii</name>
    <dbReference type="NCBI Taxonomy" id="499207"/>
    <lineage>
        <taxon>Bacteria</taxon>
        <taxon>Bacillati</taxon>
        <taxon>Bacillota</taxon>
        <taxon>Clostridia</taxon>
        <taxon>Thermoanaerobacterales</taxon>
        <taxon>Thermoanaerobacterales Family III. Incertae Sedis</taxon>
        <taxon>Syntrophaceticus</taxon>
    </lineage>
</organism>
<dbReference type="RefSeq" id="WP_156972225.1">
    <property type="nucleotide sequence ID" value="NZ_CDRZ01000241.1"/>
</dbReference>
<evidence type="ECO:0000313" key="2">
    <source>
        <dbReference type="Proteomes" id="UP000046155"/>
    </source>
</evidence>
<keyword evidence="2" id="KW-1185">Reference proteome</keyword>
<name>A0A0B7MMZ6_9FIRM</name>
<reference evidence="2" key="1">
    <citation type="submission" date="2015-01" db="EMBL/GenBank/DDBJ databases">
        <authorList>
            <person name="Manzoor Shahid"/>
            <person name="Zubair Saima"/>
        </authorList>
    </citation>
    <scope>NUCLEOTIDE SEQUENCE [LARGE SCALE GENOMIC DNA]</scope>
    <source>
        <strain evidence="2">Sp3</strain>
    </source>
</reference>
<proteinExistence type="predicted"/>
<dbReference type="AlphaFoldDB" id="A0A0B7MMZ6"/>
<accession>A0A0B7MMZ6</accession>
<dbReference type="Proteomes" id="UP000046155">
    <property type="component" value="Unassembled WGS sequence"/>
</dbReference>
<sequence length="54" mass="6107">MLELSPVWYRLQGDGALEENVDDEALAIARESGIKESLWSEVRKKRGTANSCRK</sequence>
<protein>
    <submittedName>
        <fullName evidence="1">Uncharacterized protein</fullName>
    </submittedName>
</protein>
<evidence type="ECO:0000313" key="1">
    <source>
        <dbReference type="EMBL" id="CEO89326.1"/>
    </source>
</evidence>
<dbReference type="EMBL" id="CDRZ01000241">
    <property type="protein sequence ID" value="CEO89326.1"/>
    <property type="molecule type" value="Genomic_DNA"/>
</dbReference>
<gene>
    <name evidence="1" type="ORF">SSCH_440035</name>
</gene>